<evidence type="ECO:0000256" key="5">
    <source>
        <dbReference type="ARBA" id="ARBA00023002"/>
    </source>
</evidence>
<dbReference type="NCBIfam" id="NF001310">
    <property type="entry name" value="PRK00258.1-2"/>
    <property type="match status" value="1"/>
</dbReference>
<feature type="active site" description="Proton acceptor" evidence="8">
    <location>
        <position position="68"/>
    </location>
</feature>
<proteinExistence type="inferred from homology"/>
<dbReference type="EC" id="1.1.1.25" evidence="2 8"/>
<comment type="catalytic activity">
    <reaction evidence="7 8">
        <text>shikimate + NADP(+) = 3-dehydroshikimate + NADPH + H(+)</text>
        <dbReference type="Rhea" id="RHEA:17737"/>
        <dbReference type="ChEBI" id="CHEBI:15378"/>
        <dbReference type="ChEBI" id="CHEBI:16630"/>
        <dbReference type="ChEBI" id="CHEBI:36208"/>
        <dbReference type="ChEBI" id="CHEBI:57783"/>
        <dbReference type="ChEBI" id="CHEBI:58349"/>
        <dbReference type="EC" id="1.1.1.25"/>
    </reaction>
</comment>
<reference evidence="12 13" key="1">
    <citation type="submission" date="2020-06" db="EMBL/GenBank/DDBJ databases">
        <authorList>
            <person name="Scott K."/>
        </authorList>
    </citation>
    <scope>NUCLEOTIDE SEQUENCE [LARGE SCALE GENOMIC DNA]</scope>
    <source>
        <strain evidence="12 13">HH1</strain>
    </source>
</reference>
<feature type="domain" description="SDH C-terminal" evidence="11">
    <location>
        <begin position="244"/>
        <end position="274"/>
    </location>
</feature>
<evidence type="ECO:0000256" key="4">
    <source>
        <dbReference type="ARBA" id="ARBA00022857"/>
    </source>
</evidence>
<dbReference type="GO" id="GO:0004764">
    <property type="term" value="F:shikimate 3-dehydrogenase (NADP+) activity"/>
    <property type="evidence" value="ECO:0007669"/>
    <property type="project" value="UniProtKB-EC"/>
</dbReference>
<organism evidence="12 13">
    <name type="scientific">Thiomicrorhabdus heinhorstiae</name>
    <dbReference type="NCBI Taxonomy" id="2748010"/>
    <lineage>
        <taxon>Bacteria</taxon>
        <taxon>Pseudomonadati</taxon>
        <taxon>Pseudomonadota</taxon>
        <taxon>Gammaproteobacteria</taxon>
        <taxon>Thiotrichales</taxon>
        <taxon>Piscirickettsiaceae</taxon>
        <taxon>Thiomicrorhabdus</taxon>
    </lineage>
</organism>
<dbReference type="InterPro" id="IPR036291">
    <property type="entry name" value="NAD(P)-bd_dom_sf"/>
</dbReference>
<comment type="caution">
    <text evidence="8">Lacks conserved residue(s) required for the propagation of feature annotation.</text>
</comment>
<dbReference type="EMBL" id="JACBGI020000041">
    <property type="protein sequence ID" value="MBF6059083.1"/>
    <property type="molecule type" value="Genomic_DNA"/>
</dbReference>
<feature type="binding site" evidence="8">
    <location>
        <position position="64"/>
    </location>
    <ligand>
        <name>shikimate</name>
        <dbReference type="ChEBI" id="CHEBI:36208"/>
    </ligand>
</feature>
<dbReference type="InterPro" id="IPR013708">
    <property type="entry name" value="Shikimate_DH-bd_N"/>
</dbReference>
<dbReference type="CDD" id="cd01065">
    <property type="entry name" value="NAD_bind_Shikimate_DH"/>
    <property type="match status" value="1"/>
</dbReference>
<comment type="pathway">
    <text evidence="1 8">Metabolic intermediate biosynthesis; chorismate biosynthesis; chorismate from D-erythrose 4-phosphate and phosphoenolpyruvate: step 4/7.</text>
</comment>
<evidence type="ECO:0000313" key="12">
    <source>
        <dbReference type="EMBL" id="MBF6059083.1"/>
    </source>
</evidence>
<dbReference type="NCBIfam" id="TIGR00507">
    <property type="entry name" value="aroE"/>
    <property type="match status" value="1"/>
</dbReference>
<comment type="subunit">
    <text evidence="8">Homodimer.</text>
</comment>
<comment type="function">
    <text evidence="8">Involved in the biosynthesis of the chorismate, which leads to the biosynthesis of aromatic amino acids. Catalyzes the reversible NADPH linked reduction of 3-dehydroshikimate (DHSA) to yield shikimate (SA).</text>
</comment>
<keyword evidence="13" id="KW-1185">Reference proteome</keyword>
<feature type="binding site" evidence="8">
    <location>
        <position position="244"/>
    </location>
    <ligand>
        <name>NADP(+)</name>
        <dbReference type="ChEBI" id="CHEBI:58349"/>
    </ligand>
</feature>
<evidence type="ECO:0000313" key="13">
    <source>
        <dbReference type="Proteomes" id="UP001193680"/>
    </source>
</evidence>
<dbReference type="InterPro" id="IPR011342">
    <property type="entry name" value="Shikimate_DH"/>
</dbReference>
<dbReference type="InterPro" id="IPR006151">
    <property type="entry name" value="Shikm_DH/Glu-tRNA_Rdtase"/>
</dbReference>
<reference evidence="12 13" key="2">
    <citation type="submission" date="2020-11" db="EMBL/GenBank/DDBJ databases">
        <title>Sulfur oxidizing isolate from Hospital Hole Sinkhole.</title>
        <authorList>
            <person name="Scott K.M."/>
        </authorList>
    </citation>
    <scope>NUCLEOTIDE SEQUENCE [LARGE SCALE GENOMIC DNA]</scope>
    <source>
        <strain evidence="12 13">HH1</strain>
    </source>
</reference>
<evidence type="ECO:0000259" key="11">
    <source>
        <dbReference type="Pfam" id="PF18317"/>
    </source>
</evidence>
<comment type="caution">
    <text evidence="12">The sequence shown here is derived from an EMBL/GenBank/DDBJ whole genome shotgun (WGS) entry which is preliminary data.</text>
</comment>
<evidence type="ECO:0000256" key="8">
    <source>
        <dbReference type="HAMAP-Rule" id="MF_00222"/>
    </source>
</evidence>
<keyword evidence="6 8" id="KW-0057">Aromatic amino acid biosynthesis</keyword>
<comment type="similarity">
    <text evidence="8">Belongs to the shikimate dehydrogenase family.</text>
</comment>
<feature type="domain" description="Shikimate dehydrogenase substrate binding N-terminal" evidence="10">
    <location>
        <begin position="7"/>
        <end position="91"/>
    </location>
</feature>
<accession>A0ABS0BZ57</accession>
<dbReference type="Gene3D" id="3.40.50.720">
    <property type="entry name" value="NAD(P)-binding Rossmann-like Domain"/>
    <property type="match status" value="1"/>
</dbReference>
<dbReference type="SUPFAM" id="SSF53223">
    <property type="entry name" value="Aminoacid dehydrogenase-like, N-terminal domain"/>
    <property type="match status" value="1"/>
</dbReference>
<evidence type="ECO:0000256" key="7">
    <source>
        <dbReference type="ARBA" id="ARBA00049442"/>
    </source>
</evidence>
<feature type="binding site" evidence="8">
    <location>
        <begin position="15"/>
        <end position="17"/>
    </location>
    <ligand>
        <name>shikimate</name>
        <dbReference type="ChEBI" id="CHEBI:36208"/>
    </ligand>
</feature>
<feature type="domain" description="Quinate/shikimate 5-dehydrogenase/glutamyl-tRNA reductase" evidence="9">
    <location>
        <begin position="120"/>
        <end position="196"/>
    </location>
</feature>
<protein>
    <recommendedName>
        <fullName evidence="2 8">Shikimate dehydrogenase (NADP(+))</fullName>
        <shortName evidence="8">SDH</shortName>
        <ecNumber evidence="2 8">1.1.1.25</ecNumber>
    </recommendedName>
</protein>
<evidence type="ECO:0000256" key="2">
    <source>
        <dbReference type="ARBA" id="ARBA00012962"/>
    </source>
</evidence>
<evidence type="ECO:0000256" key="1">
    <source>
        <dbReference type="ARBA" id="ARBA00004871"/>
    </source>
</evidence>
<keyword evidence="4 8" id="KW-0521">NADP</keyword>
<dbReference type="Gene3D" id="3.40.50.10860">
    <property type="entry name" value="Leucine Dehydrogenase, chain A, domain 1"/>
    <property type="match status" value="2"/>
</dbReference>
<dbReference type="Pfam" id="PF18317">
    <property type="entry name" value="SDH_C"/>
    <property type="match status" value="1"/>
</dbReference>
<evidence type="ECO:0000259" key="9">
    <source>
        <dbReference type="Pfam" id="PF01488"/>
    </source>
</evidence>
<keyword evidence="5 8" id="KW-0560">Oxidoreductase</keyword>
<dbReference type="Pfam" id="PF08501">
    <property type="entry name" value="Shikimate_dh_N"/>
    <property type="match status" value="1"/>
</dbReference>
<evidence type="ECO:0000256" key="6">
    <source>
        <dbReference type="ARBA" id="ARBA00023141"/>
    </source>
</evidence>
<dbReference type="InterPro" id="IPR046346">
    <property type="entry name" value="Aminoacid_DH-like_N_sf"/>
</dbReference>
<feature type="binding site" evidence="8">
    <location>
        <position position="89"/>
    </location>
    <ligand>
        <name>shikimate</name>
        <dbReference type="ChEBI" id="CHEBI:36208"/>
    </ligand>
</feature>
<feature type="binding site" evidence="8">
    <location>
        <position position="221"/>
    </location>
    <ligand>
        <name>shikimate</name>
        <dbReference type="ChEBI" id="CHEBI:36208"/>
    </ligand>
</feature>
<dbReference type="Proteomes" id="UP001193680">
    <property type="component" value="Unassembled WGS sequence"/>
</dbReference>
<dbReference type="RefSeq" id="WP_185979221.1">
    <property type="nucleotide sequence ID" value="NZ_JACBGI020000041.1"/>
</dbReference>
<dbReference type="HAMAP" id="MF_00222">
    <property type="entry name" value="Shikimate_DH_AroE"/>
    <property type="match status" value="1"/>
</dbReference>
<dbReference type="PANTHER" id="PTHR21089">
    <property type="entry name" value="SHIKIMATE DEHYDROGENASE"/>
    <property type="match status" value="1"/>
</dbReference>
<dbReference type="InterPro" id="IPR041121">
    <property type="entry name" value="SDH_C"/>
</dbReference>
<dbReference type="InterPro" id="IPR022893">
    <property type="entry name" value="Shikimate_DH_fam"/>
</dbReference>
<feature type="binding site" evidence="8">
    <location>
        <position position="251"/>
    </location>
    <ligand>
        <name>shikimate</name>
        <dbReference type="ChEBI" id="CHEBI:36208"/>
    </ligand>
</feature>
<sequence length="279" mass="30737">MTDKYAVVGNPIAHSKSPMIHRLFAEQTGQDISYEAILIDNEETTFQWAIADLRQRGYKGLNVTVPFKLDAFELANELSSRAQSAHAVNTLVFQDNGTIYGDNTDGVGLVNDIQINGERSFKDQRVLILGAGGAVQGIMEPLLAQAPKSVHIANRTAKRAEVLGQRFTTEIPISGSGWDEIPLDEGYDIIINGTSASLDGKLPPVSPQCLKDNSLVYDMMYAQEPTVFLKWAKEHRPDCTIMDGLGMLVGQAAESFNIWRGVQPQTQNVIDEVRQQMSK</sequence>
<dbReference type="PANTHER" id="PTHR21089:SF1">
    <property type="entry name" value="BIFUNCTIONAL 3-DEHYDROQUINATE DEHYDRATASE_SHIKIMATE DEHYDROGENASE, CHLOROPLASTIC"/>
    <property type="match status" value="1"/>
</dbReference>
<name>A0ABS0BZ57_9GAMM</name>
<gene>
    <name evidence="8 12" type="primary">aroE</name>
    <name evidence="12" type="ORF">H8792_012075</name>
</gene>
<feature type="binding site" evidence="8">
    <location>
        <position position="105"/>
    </location>
    <ligand>
        <name>shikimate</name>
        <dbReference type="ChEBI" id="CHEBI:36208"/>
    </ligand>
</feature>
<feature type="binding site" evidence="8">
    <location>
        <begin position="130"/>
        <end position="134"/>
    </location>
    <ligand>
        <name>NADP(+)</name>
        <dbReference type="ChEBI" id="CHEBI:58349"/>
    </ligand>
</feature>
<dbReference type="SUPFAM" id="SSF51735">
    <property type="entry name" value="NAD(P)-binding Rossmann-fold domains"/>
    <property type="match status" value="1"/>
</dbReference>
<feature type="binding site" evidence="8">
    <location>
        <position position="219"/>
    </location>
    <ligand>
        <name>NADP(+)</name>
        <dbReference type="ChEBI" id="CHEBI:58349"/>
    </ligand>
</feature>
<keyword evidence="3 8" id="KW-0028">Amino-acid biosynthesis</keyword>
<dbReference type="Pfam" id="PF01488">
    <property type="entry name" value="Shikimate_DH"/>
    <property type="match status" value="1"/>
</dbReference>
<evidence type="ECO:0000256" key="3">
    <source>
        <dbReference type="ARBA" id="ARBA00022605"/>
    </source>
</evidence>
<feature type="binding site" evidence="8">
    <location>
        <begin position="154"/>
        <end position="159"/>
    </location>
    <ligand>
        <name>NADP(+)</name>
        <dbReference type="ChEBI" id="CHEBI:58349"/>
    </ligand>
</feature>
<evidence type="ECO:0000259" key="10">
    <source>
        <dbReference type="Pfam" id="PF08501"/>
    </source>
</evidence>